<organism evidence="2 3">
    <name type="scientific">Coccomyxa viridis</name>
    <dbReference type="NCBI Taxonomy" id="1274662"/>
    <lineage>
        <taxon>Eukaryota</taxon>
        <taxon>Viridiplantae</taxon>
        <taxon>Chlorophyta</taxon>
        <taxon>core chlorophytes</taxon>
        <taxon>Trebouxiophyceae</taxon>
        <taxon>Trebouxiophyceae incertae sedis</taxon>
        <taxon>Coccomyxaceae</taxon>
        <taxon>Coccomyxa</taxon>
    </lineage>
</organism>
<evidence type="ECO:0000313" key="3">
    <source>
        <dbReference type="Proteomes" id="UP001497392"/>
    </source>
</evidence>
<evidence type="ECO:0000313" key="2">
    <source>
        <dbReference type="EMBL" id="CAL5221406.1"/>
    </source>
</evidence>
<feature type="compositionally biased region" description="Low complexity" evidence="1">
    <location>
        <begin position="63"/>
        <end position="77"/>
    </location>
</feature>
<keyword evidence="3" id="KW-1185">Reference proteome</keyword>
<dbReference type="Proteomes" id="UP001497392">
    <property type="component" value="Unassembled WGS sequence"/>
</dbReference>
<protein>
    <submittedName>
        <fullName evidence="2">G3591 protein</fullName>
    </submittedName>
</protein>
<evidence type="ECO:0000256" key="1">
    <source>
        <dbReference type="SAM" id="MobiDB-lite"/>
    </source>
</evidence>
<name>A0ABP1FR40_9CHLO</name>
<proteinExistence type="predicted"/>
<dbReference type="EMBL" id="CAXHTA020000005">
    <property type="protein sequence ID" value="CAL5221406.1"/>
    <property type="molecule type" value="Genomic_DNA"/>
</dbReference>
<comment type="caution">
    <text evidence="2">The sequence shown here is derived from an EMBL/GenBank/DDBJ whole genome shotgun (WGS) entry which is preliminary data.</text>
</comment>
<feature type="region of interest" description="Disordered" evidence="1">
    <location>
        <begin position="50"/>
        <end position="78"/>
    </location>
</feature>
<sequence length="350" mass="39402">MAVPKLDLKRAGLVDDSLQLTRYERTHKWLQTCTDPADSLEETETVFSAHSEVAAPPDSTQIGSRAAGRGTSGRSPAQTLDYRDTALEQIVGQEVKERRYRALDRDATSGKQHSLQMPGHWDPMPPDEDYRLVDILAPADDEYWGDLEGWQDPQQVKNFPRSFRGKVRSATQRRKQRAEEVMGLMQFAESHACLDLRQITAALRIQNPRLWLEYTQNRSSIAAAADYVEEQWRFYGFCDSFEQARYIAAQGLSAGLGILERYPAQTARTRQGGSWDSATDLLPKYLMLDNKLTRGAALLCRVTCSPPRRLRMAAGSDPAARTHAMDDAVAHVDLCAYPEYILCYEGKAIQ</sequence>
<accession>A0ABP1FR40</accession>
<gene>
    <name evidence="2" type="primary">g3591</name>
    <name evidence="2" type="ORF">VP750_LOCUS3065</name>
</gene>
<reference evidence="2 3" key="1">
    <citation type="submission" date="2024-06" db="EMBL/GenBank/DDBJ databases">
        <authorList>
            <person name="Kraege A."/>
            <person name="Thomma B."/>
        </authorList>
    </citation>
    <scope>NUCLEOTIDE SEQUENCE [LARGE SCALE GENOMIC DNA]</scope>
</reference>